<evidence type="ECO:0000313" key="2">
    <source>
        <dbReference type="EMBL" id="KAF4448268.1"/>
    </source>
</evidence>
<dbReference type="OrthoDB" id="4991576at2759"/>
<proteinExistence type="predicted"/>
<reference evidence="2" key="1">
    <citation type="submission" date="2020-01" db="EMBL/GenBank/DDBJ databases">
        <title>Identification and distribution of gene clusters putatively required for synthesis of sphingolipid metabolism inhibitors in phylogenetically diverse species of the filamentous fungus Fusarium.</title>
        <authorList>
            <person name="Kim H.-S."/>
            <person name="Busman M."/>
            <person name="Brown D.W."/>
            <person name="Divon H."/>
            <person name="Uhlig S."/>
            <person name="Proctor R.H."/>
        </authorList>
    </citation>
    <scope>NUCLEOTIDE SEQUENCE</scope>
    <source>
        <strain evidence="2">NRRL 53441</strain>
    </source>
</reference>
<protein>
    <submittedName>
        <fullName evidence="2">Uncharacterized protein</fullName>
    </submittedName>
</protein>
<evidence type="ECO:0000313" key="3">
    <source>
        <dbReference type="Proteomes" id="UP000605986"/>
    </source>
</evidence>
<sequence length="281" mass="31488">MSNKTLPALRPTGPSKGHSAPLSPPTPRGNKQSPIRRHGTSFKGDCSLQHGHEDLKKLDEKVDMLLRKVEDLRQDLIASTTLTTMVNKGNNSWASTTNSPSAFSPGHGNTAESGFDRLVGDVMRPDALSVFANNIEKIYEFWKMLHTMTNVPSDAQDTNAFIFKAFQFIDNAMANQEFPHQLCRLTHVALTNMITRFKRIVAADRRKGKIQSRSGYRNAAVVMDLYLDAQGSIADRVHAKRQLNRRIQTSRRWTELARGCPLLLVAYSDEAERLMFVPPPS</sequence>
<keyword evidence="3" id="KW-1185">Reference proteome</keyword>
<name>A0A8H4KER4_9HYPO</name>
<gene>
    <name evidence="2" type="ORF">F53441_8302</name>
</gene>
<feature type="region of interest" description="Disordered" evidence="1">
    <location>
        <begin position="1"/>
        <end position="48"/>
    </location>
</feature>
<dbReference type="Proteomes" id="UP000605986">
    <property type="component" value="Unassembled WGS sequence"/>
</dbReference>
<organism evidence="2 3">
    <name type="scientific">Fusarium austroafricanum</name>
    <dbReference type="NCBI Taxonomy" id="2364996"/>
    <lineage>
        <taxon>Eukaryota</taxon>
        <taxon>Fungi</taxon>
        <taxon>Dikarya</taxon>
        <taxon>Ascomycota</taxon>
        <taxon>Pezizomycotina</taxon>
        <taxon>Sordariomycetes</taxon>
        <taxon>Hypocreomycetidae</taxon>
        <taxon>Hypocreales</taxon>
        <taxon>Nectriaceae</taxon>
        <taxon>Fusarium</taxon>
        <taxon>Fusarium concolor species complex</taxon>
    </lineage>
</organism>
<dbReference type="AlphaFoldDB" id="A0A8H4KER4"/>
<accession>A0A8H4KER4</accession>
<evidence type="ECO:0000256" key="1">
    <source>
        <dbReference type="SAM" id="MobiDB-lite"/>
    </source>
</evidence>
<comment type="caution">
    <text evidence="2">The sequence shown here is derived from an EMBL/GenBank/DDBJ whole genome shotgun (WGS) entry which is preliminary data.</text>
</comment>
<dbReference type="EMBL" id="JAADJG010000349">
    <property type="protein sequence ID" value="KAF4448268.1"/>
    <property type="molecule type" value="Genomic_DNA"/>
</dbReference>